<gene>
    <name evidence="2" type="ORF">ATL42_2126</name>
</gene>
<protein>
    <submittedName>
        <fullName evidence="2">Uncharacterized protein DUF4862</fullName>
    </submittedName>
</protein>
<dbReference type="AlphaFoldDB" id="A0A2A9E6N8"/>
<dbReference type="InterPro" id="IPR032344">
    <property type="entry name" value="DUF4862"/>
</dbReference>
<keyword evidence="3" id="KW-1185">Reference proteome</keyword>
<comment type="caution">
    <text evidence="2">The sequence shown here is derived from an EMBL/GenBank/DDBJ whole genome shotgun (WGS) entry which is preliminary data.</text>
</comment>
<feature type="region of interest" description="Disordered" evidence="1">
    <location>
        <begin position="1"/>
        <end position="22"/>
    </location>
</feature>
<dbReference type="Pfam" id="PF16154">
    <property type="entry name" value="DUF4862"/>
    <property type="match status" value="1"/>
</dbReference>
<feature type="compositionally biased region" description="Polar residues" evidence="1">
    <location>
        <begin position="1"/>
        <end position="12"/>
    </location>
</feature>
<dbReference type="InterPro" id="IPR036237">
    <property type="entry name" value="Xyl_isomerase-like_sf"/>
</dbReference>
<dbReference type="EMBL" id="PDJG01000001">
    <property type="protein sequence ID" value="PFG34221.1"/>
    <property type="molecule type" value="Genomic_DNA"/>
</dbReference>
<proteinExistence type="predicted"/>
<reference evidence="2 3" key="1">
    <citation type="submission" date="2017-10" db="EMBL/GenBank/DDBJ databases">
        <title>Sequencing the genomes of 1000 actinobacteria strains.</title>
        <authorList>
            <person name="Klenk H.-P."/>
        </authorList>
    </citation>
    <scope>NUCLEOTIDE SEQUENCE [LARGE SCALE GENOMIC DNA]</scope>
    <source>
        <strain evidence="2 3">DSM 18966</strain>
    </source>
</reference>
<accession>A0A2A9E6N8</accession>
<dbReference type="SUPFAM" id="SSF51658">
    <property type="entry name" value="Xylose isomerase-like"/>
    <property type="match status" value="1"/>
</dbReference>
<dbReference type="OrthoDB" id="7307665at2"/>
<evidence type="ECO:0000313" key="3">
    <source>
        <dbReference type="Proteomes" id="UP000225548"/>
    </source>
</evidence>
<sequence length="331" mass="34488">MTMPSPTVTPRTTLGAYALGPSPDLDDGRADAAFYDGLAELTTTDGHGIDALELPLDPEGSPRLELGWLTRHLHPSWDLMVTAVPRTMKRLSTQPAYGLASADEDARRAAVADIAVVRDLARALADASGRVRVTAIELQSAPGSTLGSRDALARSIDEILAWDVPGAELVIEHCDAPVDGQQPVKGFLTLADELAVIRDLPDTVGIGINWGRSAIEGRSAATPIEHTAAAVAAGRLRSLIFSGASDVTTPWGRPWSDAHIPAYVPGTVLDMATGSLLTADATTATLAAAAGQARYVGAKVTVRPTDTDVPTRLAVARASLDLVASSAAVLR</sequence>
<dbReference type="Proteomes" id="UP000225548">
    <property type="component" value="Unassembled WGS sequence"/>
</dbReference>
<evidence type="ECO:0000256" key="1">
    <source>
        <dbReference type="SAM" id="MobiDB-lite"/>
    </source>
</evidence>
<organism evidence="2 3">
    <name type="scientific">Sanguibacter antarcticus</name>
    <dbReference type="NCBI Taxonomy" id="372484"/>
    <lineage>
        <taxon>Bacteria</taxon>
        <taxon>Bacillati</taxon>
        <taxon>Actinomycetota</taxon>
        <taxon>Actinomycetes</taxon>
        <taxon>Micrococcales</taxon>
        <taxon>Sanguibacteraceae</taxon>
        <taxon>Sanguibacter</taxon>
    </lineage>
</organism>
<evidence type="ECO:0000313" key="2">
    <source>
        <dbReference type="EMBL" id="PFG34221.1"/>
    </source>
</evidence>
<name>A0A2A9E6N8_9MICO</name>